<sequence length="171" mass="17645">HADDTTVHTATAADAAVALAEAAQPFCSATGSVLNVGKCEGLTLGSHPPLEGLHAGTGVTFRGPADTIGHLGVLLTKGDRDAAAGRMWQRCVDAVAARARLWSGVDLSLLGRLHIAKSTMASTVVHIASFVGAPERQAAALQAFIDGYIYGKPTNPATDDRPLIHHPPRAA</sequence>
<accession>A0A0D2M063</accession>
<evidence type="ECO:0008006" key="3">
    <source>
        <dbReference type="Google" id="ProtNLM"/>
    </source>
</evidence>
<proteinExistence type="predicted"/>
<reference evidence="1 2" key="1">
    <citation type="journal article" date="2013" name="BMC Genomics">
        <title>Reconstruction of the lipid metabolism for the microalga Monoraphidium neglectum from its genome sequence reveals characteristics suitable for biofuel production.</title>
        <authorList>
            <person name="Bogen C."/>
            <person name="Al-Dilaimi A."/>
            <person name="Albersmeier A."/>
            <person name="Wichmann J."/>
            <person name="Grundmann M."/>
            <person name="Rupp O."/>
            <person name="Lauersen K.J."/>
            <person name="Blifernez-Klassen O."/>
            <person name="Kalinowski J."/>
            <person name="Goesmann A."/>
            <person name="Mussgnug J.H."/>
            <person name="Kruse O."/>
        </authorList>
    </citation>
    <scope>NUCLEOTIDE SEQUENCE [LARGE SCALE GENOMIC DNA]</scope>
    <source>
        <strain evidence="1 2">SAG 48.87</strain>
    </source>
</reference>
<dbReference type="AlphaFoldDB" id="A0A0D2M063"/>
<keyword evidence="2" id="KW-1185">Reference proteome</keyword>
<dbReference type="Proteomes" id="UP000054498">
    <property type="component" value="Unassembled WGS sequence"/>
</dbReference>
<gene>
    <name evidence="1" type="ORF">MNEG_13016</name>
</gene>
<evidence type="ECO:0000313" key="2">
    <source>
        <dbReference type="Proteomes" id="UP000054498"/>
    </source>
</evidence>
<feature type="non-terminal residue" evidence="1">
    <location>
        <position position="171"/>
    </location>
</feature>
<dbReference type="EMBL" id="KK103791">
    <property type="protein sequence ID" value="KIY94946.1"/>
    <property type="molecule type" value="Genomic_DNA"/>
</dbReference>
<name>A0A0D2M063_9CHLO</name>
<dbReference type="OrthoDB" id="8961218at2759"/>
<feature type="non-terminal residue" evidence="1">
    <location>
        <position position="1"/>
    </location>
</feature>
<evidence type="ECO:0000313" key="1">
    <source>
        <dbReference type="EMBL" id="KIY94946.1"/>
    </source>
</evidence>
<dbReference type="KEGG" id="mng:MNEG_13016"/>
<dbReference type="RefSeq" id="XP_013893966.1">
    <property type="nucleotide sequence ID" value="XM_014038512.1"/>
</dbReference>
<dbReference type="GeneID" id="25730436"/>
<organism evidence="1 2">
    <name type="scientific">Monoraphidium neglectum</name>
    <dbReference type="NCBI Taxonomy" id="145388"/>
    <lineage>
        <taxon>Eukaryota</taxon>
        <taxon>Viridiplantae</taxon>
        <taxon>Chlorophyta</taxon>
        <taxon>core chlorophytes</taxon>
        <taxon>Chlorophyceae</taxon>
        <taxon>CS clade</taxon>
        <taxon>Sphaeropleales</taxon>
        <taxon>Selenastraceae</taxon>
        <taxon>Monoraphidium</taxon>
    </lineage>
</organism>
<protein>
    <recommendedName>
        <fullName evidence="3">Reverse transcriptase domain-containing protein</fullName>
    </recommendedName>
</protein>
<dbReference type="STRING" id="145388.A0A0D2M063"/>